<dbReference type="GO" id="GO:0070180">
    <property type="term" value="F:large ribosomal subunit rRNA binding"/>
    <property type="evidence" value="ECO:0007669"/>
    <property type="project" value="UniProtKB-UniRule"/>
</dbReference>
<dbReference type="InterPro" id="IPR047865">
    <property type="entry name" value="Ribosomal_uL10_bac_type"/>
</dbReference>
<dbReference type="EMBL" id="DTDJ01000027">
    <property type="protein sequence ID" value="HGL17420.1"/>
    <property type="molecule type" value="Genomic_DNA"/>
</dbReference>
<dbReference type="Gene3D" id="3.30.70.1730">
    <property type="match status" value="1"/>
</dbReference>
<evidence type="ECO:0000256" key="4">
    <source>
        <dbReference type="ARBA" id="ARBA00035202"/>
    </source>
</evidence>
<keyword evidence="5" id="KW-0694">RNA-binding</keyword>
<keyword evidence="2 5" id="KW-0689">Ribosomal protein</keyword>
<keyword evidence="5" id="KW-0699">rRNA-binding</keyword>
<dbReference type="GO" id="GO:1990904">
    <property type="term" value="C:ribonucleoprotein complex"/>
    <property type="evidence" value="ECO:0007669"/>
    <property type="project" value="UniProtKB-KW"/>
</dbReference>
<proteinExistence type="inferred from homology"/>
<dbReference type="InterPro" id="IPR043141">
    <property type="entry name" value="Ribosomal_uL10-like_sf"/>
</dbReference>
<dbReference type="InterPro" id="IPR001790">
    <property type="entry name" value="Ribosomal_uL10"/>
</dbReference>
<comment type="similarity">
    <text evidence="1 5">Belongs to the universal ribosomal protein uL10 family.</text>
</comment>
<dbReference type="Pfam" id="PF00466">
    <property type="entry name" value="Ribosomal_L10"/>
    <property type="match status" value="1"/>
</dbReference>
<dbReference type="HAMAP" id="MF_00362">
    <property type="entry name" value="Ribosomal_uL10"/>
    <property type="match status" value="1"/>
</dbReference>
<reference evidence="6" key="1">
    <citation type="journal article" date="2020" name="mSystems">
        <title>Genome- and Community-Level Interaction Insights into Carbon Utilization and Element Cycling Functions of Hydrothermarchaeota in Hydrothermal Sediment.</title>
        <authorList>
            <person name="Zhou Z."/>
            <person name="Liu Y."/>
            <person name="Xu W."/>
            <person name="Pan J."/>
            <person name="Luo Z.H."/>
            <person name="Li M."/>
        </authorList>
    </citation>
    <scope>NUCLEOTIDE SEQUENCE [LARGE SCALE GENOMIC DNA]</scope>
    <source>
        <strain evidence="6">SpSt-34</strain>
        <strain evidence="7">SpSt-69</strain>
    </source>
</reference>
<dbReference type="Gene3D" id="6.10.250.290">
    <property type="match status" value="1"/>
</dbReference>
<protein>
    <recommendedName>
        <fullName evidence="4 5">Large ribosomal subunit protein uL10</fullName>
    </recommendedName>
</protein>
<dbReference type="CDD" id="cd05797">
    <property type="entry name" value="Ribosomal_L10"/>
    <property type="match status" value="1"/>
</dbReference>
<comment type="subunit">
    <text evidence="5">Part of the ribosomal stalk of the 50S ribosomal subunit. The N-terminus interacts with L11 and the large rRNA to form the base of the stalk. The C-terminus forms an elongated spine to which L12 dimers bind in a sequential fashion forming a multimeric L10(L12)X complex.</text>
</comment>
<name>A0A7C2K423_UNCW3</name>
<comment type="function">
    <text evidence="5">Forms part of the ribosomal stalk, playing a central role in the interaction of the ribosome with GTP-bound translation factors.</text>
</comment>
<dbReference type="GO" id="GO:0006412">
    <property type="term" value="P:translation"/>
    <property type="evidence" value="ECO:0007669"/>
    <property type="project" value="UniProtKB-UniRule"/>
</dbReference>
<dbReference type="EMBL" id="DSOL01000027">
    <property type="protein sequence ID" value="HEN27263.1"/>
    <property type="molecule type" value="Genomic_DNA"/>
</dbReference>
<dbReference type="InterPro" id="IPR022973">
    <property type="entry name" value="Ribosomal_uL10_bac"/>
</dbReference>
<accession>A0A7C2K423</accession>
<evidence type="ECO:0000256" key="5">
    <source>
        <dbReference type="HAMAP-Rule" id="MF_00362"/>
    </source>
</evidence>
<dbReference type="GO" id="GO:0005840">
    <property type="term" value="C:ribosome"/>
    <property type="evidence" value="ECO:0007669"/>
    <property type="project" value="UniProtKB-KW"/>
</dbReference>
<dbReference type="AlphaFoldDB" id="A0A7C2K423"/>
<sequence length="176" mass="20214">MVKVRPEKIEKVKELKEKLDNAKAFYLCNYAGLTVAEITELRRRLREKGAILKVVKNTTLYFALKEKNLQELEKFIPGPTAVLFAMEDEVEPLKIAFDYSKEISKFSFKAGWLDGRIFGPEEVNIIAKLPTKKELQAQVVGALNAPIFKLVYSLNWPIQALVFALEQIRKQKEEVK</sequence>
<evidence type="ECO:0000313" key="6">
    <source>
        <dbReference type="EMBL" id="HEN27263.1"/>
    </source>
</evidence>
<dbReference type="PANTHER" id="PTHR11560">
    <property type="entry name" value="39S RIBOSOMAL PROTEIN L10, MITOCHONDRIAL"/>
    <property type="match status" value="1"/>
</dbReference>
<comment type="caution">
    <text evidence="6">The sequence shown here is derived from an EMBL/GenBank/DDBJ whole genome shotgun (WGS) entry which is preliminary data.</text>
</comment>
<evidence type="ECO:0000256" key="1">
    <source>
        <dbReference type="ARBA" id="ARBA00008889"/>
    </source>
</evidence>
<gene>
    <name evidence="5" type="primary">rplJ</name>
    <name evidence="6" type="ORF">ENQ77_01065</name>
    <name evidence="7" type="ORF">ENU66_03715</name>
</gene>
<evidence type="ECO:0000313" key="7">
    <source>
        <dbReference type="EMBL" id="HGL17420.1"/>
    </source>
</evidence>
<dbReference type="SUPFAM" id="SSF160369">
    <property type="entry name" value="Ribosomal protein L10-like"/>
    <property type="match status" value="1"/>
</dbReference>
<dbReference type="NCBIfam" id="NF000955">
    <property type="entry name" value="PRK00099.1-1"/>
    <property type="match status" value="1"/>
</dbReference>
<evidence type="ECO:0000256" key="3">
    <source>
        <dbReference type="ARBA" id="ARBA00023274"/>
    </source>
</evidence>
<keyword evidence="3 5" id="KW-0687">Ribonucleoprotein</keyword>
<organism evidence="6">
    <name type="scientific">candidate division WOR-3 bacterium</name>
    <dbReference type="NCBI Taxonomy" id="2052148"/>
    <lineage>
        <taxon>Bacteria</taxon>
        <taxon>Bacteria division WOR-3</taxon>
    </lineage>
</organism>
<evidence type="ECO:0000256" key="2">
    <source>
        <dbReference type="ARBA" id="ARBA00022980"/>
    </source>
</evidence>